<gene>
    <name evidence="2" type="ORF">D5H78_05785</name>
</gene>
<dbReference type="OrthoDB" id="3538051at2"/>
<keyword evidence="3" id="KW-1185">Reference proteome</keyword>
<dbReference type="RefSeq" id="WP_119949498.1">
    <property type="nucleotide sequence ID" value="NZ_QZEZ01000002.1"/>
</dbReference>
<sequence>MSRVFWLAMGVTAGAVVSRKITRTLDALSPQSVAGSLAEGLAILGDGVRDFVDDVRDGMGERERVLAAQLGLPDAEGRHLLYLAPGEARPAPGTTDARALEGPETQEH</sequence>
<evidence type="ECO:0000313" key="3">
    <source>
        <dbReference type="Proteomes" id="UP000265614"/>
    </source>
</evidence>
<feature type="region of interest" description="Disordered" evidence="1">
    <location>
        <begin position="86"/>
        <end position="108"/>
    </location>
</feature>
<evidence type="ECO:0000313" key="2">
    <source>
        <dbReference type="EMBL" id="RJK96782.1"/>
    </source>
</evidence>
<proteinExistence type="predicted"/>
<accession>A0A3A3ZL31</accession>
<organism evidence="2 3">
    <name type="scientific">Vallicoccus soli</name>
    <dbReference type="NCBI Taxonomy" id="2339232"/>
    <lineage>
        <taxon>Bacteria</taxon>
        <taxon>Bacillati</taxon>
        <taxon>Actinomycetota</taxon>
        <taxon>Actinomycetes</taxon>
        <taxon>Motilibacterales</taxon>
        <taxon>Vallicoccaceae</taxon>
        <taxon>Vallicoccus</taxon>
    </lineage>
</organism>
<reference evidence="2 3" key="1">
    <citation type="submission" date="2018-09" db="EMBL/GenBank/DDBJ databases">
        <title>YIM 75000 draft genome.</title>
        <authorList>
            <person name="Tang S."/>
            <person name="Feng Y."/>
        </authorList>
    </citation>
    <scope>NUCLEOTIDE SEQUENCE [LARGE SCALE GENOMIC DNA]</scope>
    <source>
        <strain evidence="2 3">YIM 75000</strain>
    </source>
</reference>
<dbReference type="Proteomes" id="UP000265614">
    <property type="component" value="Unassembled WGS sequence"/>
</dbReference>
<dbReference type="EMBL" id="QZEZ01000002">
    <property type="protein sequence ID" value="RJK96782.1"/>
    <property type="molecule type" value="Genomic_DNA"/>
</dbReference>
<feature type="compositionally biased region" description="Basic and acidic residues" evidence="1">
    <location>
        <begin position="98"/>
        <end position="108"/>
    </location>
</feature>
<evidence type="ECO:0000256" key="1">
    <source>
        <dbReference type="SAM" id="MobiDB-lite"/>
    </source>
</evidence>
<protein>
    <submittedName>
        <fullName evidence="2">Uncharacterized protein</fullName>
    </submittedName>
</protein>
<dbReference type="AlphaFoldDB" id="A0A3A3ZL31"/>
<comment type="caution">
    <text evidence="2">The sequence shown here is derived from an EMBL/GenBank/DDBJ whole genome shotgun (WGS) entry which is preliminary data.</text>
</comment>
<name>A0A3A3ZL31_9ACTN</name>